<evidence type="ECO:0000256" key="7">
    <source>
        <dbReference type="ARBA" id="ARBA00023002"/>
    </source>
</evidence>
<dbReference type="Pfam" id="PF07992">
    <property type="entry name" value="Pyr_redox_2"/>
    <property type="match status" value="1"/>
</dbReference>
<dbReference type="InterPro" id="IPR037348">
    <property type="entry name" value="TMADH/DMDH_FMN-bd"/>
</dbReference>
<keyword evidence="13" id="KW-1185">Reference proteome</keyword>
<organism evidence="12 13">
    <name type="scientific">Pseudoxanthomonas mexicana</name>
    <dbReference type="NCBI Taxonomy" id="128785"/>
    <lineage>
        <taxon>Bacteria</taxon>
        <taxon>Pseudomonadati</taxon>
        <taxon>Pseudomonadota</taxon>
        <taxon>Gammaproteobacteria</taxon>
        <taxon>Lysobacterales</taxon>
        <taxon>Lysobacteraceae</taxon>
        <taxon>Pseudoxanthomonas</taxon>
    </lineage>
</organism>
<evidence type="ECO:0000256" key="2">
    <source>
        <dbReference type="ARBA" id="ARBA00001966"/>
    </source>
</evidence>
<comment type="cofactor">
    <cofactor evidence="1">
        <name>FMN</name>
        <dbReference type="ChEBI" id="CHEBI:58210"/>
    </cofactor>
</comment>
<dbReference type="InterPro" id="IPR013785">
    <property type="entry name" value="Aldolase_TIM"/>
</dbReference>
<feature type="domain" description="FAD/NAD(P)-binding" evidence="11">
    <location>
        <begin position="387"/>
        <end position="626"/>
    </location>
</feature>
<feature type="domain" description="NADH:flavin oxidoreductase/NADH oxidase N-terminal" evidence="10">
    <location>
        <begin position="9"/>
        <end position="337"/>
    </location>
</feature>
<dbReference type="InterPro" id="IPR036188">
    <property type="entry name" value="FAD/NAD-bd_sf"/>
</dbReference>
<evidence type="ECO:0000256" key="9">
    <source>
        <dbReference type="ARBA" id="ARBA00023014"/>
    </source>
</evidence>
<dbReference type="Pfam" id="PF00724">
    <property type="entry name" value="Oxidored_FMN"/>
    <property type="match status" value="1"/>
</dbReference>
<dbReference type="SUPFAM" id="SSF51395">
    <property type="entry name" value="FMN-linked oxidoreductases"/>
    <property type="match status" value="1"/>
</dbReference>
<reference evidence="12 13" key="1">
    <citation type="submission" date="2020-08" db="EMBL/GenBank/DDBJ databases">
        <title>Streptomycin resistant and MDR strain, P. mexicana.</title>
        <authorList>
            <person name="Ganesh-kumar S."/>
            <person name="Zhe T."/>
            <person name="Yu Z."/>
            <person name="Min Y."/>
        </authorList>
    </citation>
    <scope>NUCLEOTIDE SEQUENCE [LARGE SCALE GENOMIC DNA]</scope>
    <source>
        <strain evidence="12 13">GTZY</strain>
    </source>
</reference>
<dbReference type="Gene3D" id="3.50.50.60">
    <property type="entry name" value="FAD/NAD(P)-binding domain"/>
    <property type="match status" value="1"/>
</dbReference>
<evidence type="ECO:0000256" key="6">
    <source>
        <dbReference type="ARBA" id="ARBA00022723"/>
    </source>
</evidence>
<dbReference type="Proteomes" id="UP000515506">
    <property type="component" value="Chromosome"/>
</dbReference>
<dbReference type="EMBL" id="CP060028">
    <property type="protein sequence ID" value="QND78964.1"/>
    <property type="molecule type" value="Genomic_DNA"/>
</dbReference>
<keyword evidence="4" id="KW-0285">Flavoprotein</keyword>
<dbReference type="Gene3D" id="3.20.20.70">
    <property type="entry name" value="Aldolase class I"/>
    <property type="match status" value="1"/>
</dbReference>
<comment type="cofactor">
    <cofactor evidence="2">
        <name>[4Fe-4S] cluster</name>
        <dbReference type="ChEBI" id="CHEBI:49883"/>
    </cofactor>
</comment>
<evidence type="ECO:0000313" key="12">
    <source>
        <dbReference type="EMBL" id="QND78964.1"/>
    </source>
</evidence>
<keyword evidence="5" id="KW-0288">FMN</keyword>
<evidence type="ECO:0000313" key="13">
    <source>
        <dbReference type="Proteomes" id="UP000515506"/>
    </source>
</evidence>
<dbReference type="InterPro" id="IPR001155">
    <property type="entry name" value="OxRdtase_FMN_N"/>
</dbReference>
<keyword evidence="6" id="KW-0479">Metal-binding</keyword>
<evidence type="ECO:0000256" key="5">
    <source>
        <dbReference type="ARBA" id="ARBA00022643"/>
    </source>
</evidence>
<name>A0ABX6RAG6_PSEMX</name>
<keyword evidence="7" id="KW-0560">Oxidoreductase</keyword>
<sequence>MRDPRYDILFEPVRIGPVTTKNRFFQVPHCNGMGHAMPLAHAAMREVKAEGGWGVISTEECEIHPSSDLTPYVEARLWDDRDIPALALMCDKVHAHGALAALELSHNGPTASNLYSREVLLAPSHQPSKYGYPAQARAMDLHDIAEYRRWHREAAVRGMKAGMDIIYVYAAHDLSLPMHFLQRRRNQRSDAYGGSLENRIRLLREVLQDTREAVGHRCAVALRFATEELLGPGGVELAEAQDIVGMLAELPDLWDVNLAAWYNDSVPSRFAREGAQEPFIDFVRKATTKPVVGVGRFTSPDTMVSQIRRGVIDLIGAARPSIADPYLPRKIEEGRIDDIRECIGCNICVSGDMTISPIRCTQNPSMGEEWRKGWHPERIAPKASEARVLVVGGGPAGLEAARALGQRGYEVHLADARRELGGRVTREARLPGLAEWARVRDWRLGQIGKLANVSTYLDSALTAQDVLDFGADHVVIATGCHWRRDGFGRSHGLGIADFADNARVFTPDDLMDGRWPEGRVVVYDDDYFYTASVVAEALRLRGCEVTYLTPDDTIASWSANTLDYRHIQWRMAELGVVQRVSHLVTGYTGTTLALEHAWSAAASSLECDAVVVVTARLPDDALYQALKAREPEWTDAGIRSVACIGDALAPGLIAHAVYAGHRYAQELDARRDGEVPFKRHFHHDPTRT</sequence>
<evidence type="ECO:0000256" key="4">
    <source>
        <dbReference type="ARBA" id="ARBA00022630"/>
    </source>
</evidence>
<evidence type="ECO:0000256" key="8">
    <source>
        <dbReference type="ARBA" id="ARBA00023004"/>
    </source>
</evidence>
<evidence type="ECO:0000259" key="11">
    <source>
        <dbReference type="Pfam" id="PF07992"/>
    </source>
</evidence>
<keyword evidence="9" id="KW-0411">Iron-sulfur</keyword>
<dbReference type="InterPro" id="IPR023753">
    <property type="entry name" value="FAD/NAD-binding_dom"/>
</dbReference>
<evidence type="ECO:0000256" key="1">
    <source>
        <dbReference type="ARBA" id="ARBA00001917"/>
    </source>
</evidence>
<dbReference type="PRINTS" id="PR00368">
    <property type="entry name" value="FADPNR"/>
</dbReference>
<dbReference type="PANTHER" id="PTHR42917:SF2">
    <property type="entry name" value="2,4-DIENOYL-COA REDUCTASE [(2E)-ENOYL-COA-PRODUCING]"/>
    <property type="match status" value="1"/>
</dbReference>
<accession>A0ABX6RAG6</accession>
<comment type="similarity">
    <text evidence="3">In the N-terminal section; belongs to the NADH:flavin oxidoreductase/NADH oxidase family.</text>
</comment>
<dbReference type="CDD" id="cd02929">
    <property type="entry name" value="TMADH_HD_FMN"/>
    <property type="match status" value="1"/>
</dbReference>
<dbReference type="RefSeq" id="WP_185894365.1">
    <property type="nucleotide sequence ID" value="NZ_CP060028.1"/>
</dbReference>
<proteinExistence type="inferred from homology"/>
<dbReference type="Gene3D" id="3.40.50.720">
    <property type="entry name" value="NAD(P)-binding Rossmann-like Domain"/>
    <property type="match status" value="1"/>
</dbReference>
<protein>
    <submittedName>
        <fullName evidence="12">FAD-dependent oxidoreductase</fullName>
    </submittedName>
</protein>
<evidence type="ECO:0000259" key="10">
    <source>
        <dbReference type="Pfam" id="PF00724"/>
    </source>
</evidence>
<dbReference type="PANTHER" id="PTHR42917">
    <property type="entry name" value="2,4-DIENOYL-COA REDUCTASE"/>
    <property type="match status" value="1"/>
</dbReference>
<evidence type="ECO:0000256" key="3">
    <source>
        <dbReference type="ARBA" id="ARBA00011048"/>
    </source>
</evidence>
<dbReference type="SUPFAM" id="SSF51971">
    <property type="entry name" value="Nucleotide-binding domain"/>
    <property type="match status" value="1"/>
</dbReference>
<gene>
    <name evidence="12" type="ORF">H4W19_11290</name>
</gene>
<keyword evidence="8" id="KW-0408">Iron</keyword>
<dbReference type="SUPFAM" id="SSF51905">
    <property type="entry name" value="FAD/NAD(P)-binding domain"/>
    <property type="match status" value="1"/>
</dbReference>
<dbReference type="InterPro" id="IPR051793">
    <property type="entry name" value="NADH:flavin_oxidoreductase"/>
</dbReference>